<dbReference type="OrthoDB" id="2126698at2759"/>
<sequence>MSEFTSDSDVLDDPFIPKSITLTQASKSCYSTIQKTGMAVSVNLAIKEAIAIANIAVPMILTGLMFYSRSLISMLFLGRLGELALAGGSLAIGFANITGYSILSGLAMGMEPICGQAFGAKRYTVLGVTLQRTILLLLVSSLPISILWINMRKILILCGQDETIANEAQWYLVYSLPDLLAQSFLHPLRIYLRTQSITLPLTCCAVLSILLHIPINYFLVSNLKLGIKGVALSAVWTNFNLVASLIIYILYFGVHKRTWGGFSVECFKELKSLLDLAIPSCIAVCLEWWWYEIMILLCGLLLNPTTTIASMGILNQTTALIYIFPSSLSFSVSTRVGNELGANHPQKAKLAAFVGLYCGFMLGLSAFVFDVTVKNQWASMFTGDKQIIALTSLVLPIIGLCELGNVGCLEARLS</sequence>
<feature type="transmembrane region" description="Helical" evidence="7">
    <location>
        <begin position="123"/>
        <end position="149"/>
    </location>
</feature>
<keyword evidence="3" id="KW-0813">Transport</keyword>
<dbReference type="GO" id="GO:1990961">
    <property type="term" value="P:xenobiotic detoxification by transmembrane export across the plasma membrane"/>
    <property type="evidence" value="ECO:0007669"/>
    <property type="project" value="InterPro"/>
</dbReference>
<evidence type="ECO:0000313" key="9">
    <source>
        <dbReference type="Proteomes" id="UP001165190"/>
    </source>
</evidence>
<dbReference type="AlphaFoldDB" id="A0A9W7MD98"/>
<evidence type="ECO:0000256" key="4">
    <source>
        <dbReference type="ARBA" id="ARBA00022692"/>
    </source>
</evidence>
<evidence type="ECO:0000256" key="6">
    <source>
        <dbReference type="ARBA" id="ARBA00023136"/>
    </source>
</evidence>
<keyword evidence="4 7" id="KW-0812">Transmembrane</keyword>
<dbReference type="GO" id="GO:0015297">
    <property type="term" value="F:antiporter activity"/>
    <property type="evidence" value="ECO:0007669"/>
    <property type="project" value="InterPro"/>
</dbReference>
<reference evidence="8" key="1">
    <citation type="submission" date="2023-05" db="EMBL/GenBank/DDBJ databases">
        <title>Genome and transcriptome analyses reveal genes involved in the formation of fine ridges on petal epidermal cells in Hibiscus trionum.</title>
        <authorList>
            <person name="Koshimizu S."/>
            <person name="Masuda S."/>
            <person name="Ishii T."/>
            <person name="Shirasu K."/>
            <person name="Hoshino A."/>
            <person name="Arita M."/>
        </authorList>
    </citation>
    <scope>NUCLEOTIDE SEQUENCE</scope>
    <source>
        <strain evidence="8">Hamamatsu line</strain>
    </source>
</reference>
<feature type="transmembrane region" description="Helical" evidence="7">
    <location>
        <begin position="389"/>
        <end position="409"/>
    </location>
</feature>
<dbReference type="GO" id="GO:0016020">
    <property type="term" value="C:membrane"/>
    <property type="evidence" value="ECO:0007669"/>
    <property type="project" value="UniProtKB-SubCell"/>
</dbReference>
<feature type="transmembrane region" description="Helical" evidence="7">
    <location>
        <begin position="231"/>
        <end position="252"/>
    </location>
</feature>
<evidence type="ECO:0000256" key="1">
    <source>
        <dbReference type="ARBA" id="ARBA00004141"/>
    </source>
</evidence>
<comment type="similarity">
    <text evidence="2">Belongs to the multi antimicrobial extrusion (MATE) (TC 2.A.66.1) family.</text>
</comment>
<proteinExistence type="inferred from homology"/>
<dbReference type="GO" id="GO:0042910">
    <property type="term" value="F:xenobiotic transmembrane transporter activity"/>
    <property type="evidence" value="ECO:0007669"/>
    <property type="project" value="InterPro"/>
</dbReference>
<keyword evidence="5 7" id="KW-1133">Transmembrane helix</keyword>
<name>A0A9W7MD98_HIBTR</name>
<dbReference type="EMBL" id="BSYR01000035">
    <property type="protein sequence ID" value="GMI99587.1"/>
    <property type="molecule type" value="Genomic_DNA"/>
</dbReference>
<protein>
    <recommendedName>
        <fullName evidence="10">Protein DETOXIFICATION</fullName>
    </recommendedName>
</protein>
<dbReference type="InterPro" id="IPR045069">
    <property type="entry name" value="MATE_euk"/>
</dbReference>
<feature type="transmembrane region" description="Helical" evidence="7">
    <location>
        <begin position="80"/>
        <end position="103"/>
    </location>
</feature>
<keyword evidence="9" id="KW-1185">Reference proteome</keyword>
<keyword evidence="6 7" id="KW-0472">Membrane</keyword>
<evidence type="ECO:0000256" key="2">
    <source>
        <dbReference type="ARBA" id="ARBA00010199"/>
    </source>
</evidence>
<dbReference type="Proteomes" id="UP001165190">
    <property type="component" value="Unassembled WGS sequence"/>
</dbReference>
<evidence type="ECO:0000313" key="8">
    <source>
        <dbReference type="EMBL" id="GMI99587.1"/>
    </source>
</evidence>
<comment type="caution">
    <text evidence="8">The sequence shown here is derived from an EMBL/GenBank/DDBJ whole genome shotgun (WGS) entry which is preliminary data.</text>
</comment>
<feature type="transmembrane region" description="Helical" evidence="7">
    <location>
        <begin position="350"/>
        <end position="369"/>
    </location>
</feature>
<dbReference type="PANTHER" id="PTHR11206">
    <property type="entry name" value="MULTIDRUG RESISTANCE PROTEIN"/>
    <property type="match status" value="1"/>
</dbReference>
<evidence type="ECO:0000256" key="3">
    <source>
        <dbReference type="ARBA" id="ARBA00022448"/>
    </source>
</evidence>
<feature type="transmembrane region" description="Helical" evidence="7">
    <location>
        <begin position="49"/>
        <end position="68"/>
    </location>
</feature>
<organism evidence="8 9">
    <name type="scientific">Hibiscus trionum</name>
    <name type="common">Flower of an hour</name>
    <dbReference type="NCBI Taxonomy" id="183268"/>
    <lineage>
        <taxon>Eukaryota</taxon>
        <taxon>Viridiplantae</taxon>
        <taxon>Streptophyta</taxon>
        <taxon>Embryophyta</taxon>
        <taxon>Tracheophyta</taxon>
        <taxon>Spermatophyta</taxon>
        <taxon>Magnoliopsida</taxon>
        <taxon>eudicotyledons</taxon>
        <taxon>Gunneridae</taxon>
        <taxon>Pentapetalae</taxon>
        <taxon>rosids</taxon>
        <taxon>malvids</taxon>
        <taxon>Malvales</taxon>
        <taxon>Malvaceae</taxon>
        <taxon>Malvoideae</taxon>
        <taxon>Hibiscus</taxon>
    </lineage>
</organism>
<feature type="transmembrane region" description="Helical" evidence="7">
    <location>
        <begin position="197"/>
        <end position="219"/>
    </location>
</feature>
<dbReference type="Pfam" id="PF01554">
    <property type="entry name" value="MatE"/>
    <property type="match status" value="2"/>
</dbReference>
<evidence type="ECO:0000256" key="7">
    <source>
        <dbReference type="SAM" id="Phobius"/>
    </source>
</evidence>
<gene>
    <name evidence="8" type="ORF">HRI_003628000</name>
</gene>
<dbReference type="CDD" id="cd13132">
    <property type="entry name" value="MATE_eukaryotic"/>
    <property type="match status" value="1"/>
</dbReference>
<comment type="subcellular location">
    <subcellularLocation>
        <location evidence="1">Membrane</location>
        <topology evidence="1">Multi-pass membrane protein</topology>
    </subcellularLocation>
</comment>
<accession>A0A9W7MD98</accession>
<evidence type="ECO:0008006" key="10">
    <source>
        <dbReference type="Google" id="ProtNLM"/>
    </source>
</evidence>
<evidence type="ECO:0000256" key="5">
    <source>
        <dbReference type="ARBA" id="ARBA00022989"/>
    </source>
</evidence>
<dbReference type="InterPro" id="IPR002528">
    <property type="entry name" value="MATE_fam"/>
</dbReference>
<dbReference type="NCBIfam" id="TIGR00797">
    <property type="entry name" value="matE"/>
    <property type="match status" value="1"/>
</dbReference>